<comment type="subcellular location">
    <subcellularLocation>
        <location evidence="1">Nucleus</location>
    </subcellularLocation>
</comment>
<evidence type="ECO:0000259" key="5">
    <source>
        <dbReference type="Pfam" id="PF06978"/>
    </source>
</evidence>
<feature type="domain" description="POPLD" evidence="6">
    <location>
        <begin position="526"/>
        <end position="631"/>
    </location>
</feature>
<evidence type="ECO:0000259" key="7">
    <source>
        <dbReference type="Pfam" id="PF22770"/>
    </source>
</evidence>
<feature type="region of interest" description="Disordered" evidence="4">
    <location>
        <begin position="78"/>
        <end position="98"/>
    </location>
</feature>
<feature type="compositionally biased region" description="Low complexity" evidence="4">
    <location>
        <begin position="669"/>
        <end position="678"/>
    </location>
</feature>
<dbReference type="Pfam" id="PF22770">
    <property type="entry name" value="POP1_C"/>
    <property type="match status" value="1"/>
</dbReference>
<reference evidence="8" key="1">
    <citation type="journal article" date="2020" name="Stud. Mycol.">
        <title>101 Dothideomycetes genomes: a test case for predicting lifestyles and emergence of pathogens.</title>
        <authorList>
            <person name="Haridas S."/>
            <person name="Albert R."/>
            <person name="Binder M."/>
            <person name="Bloem J."/>
            <person name="Labutti K."/>
            <person name="Salamov A."/>
            <person name="Andreopoulos B."/>
            <person name="Baker S."/>
            <person name="Barry K."/>
            <person name="Bills G."/>
            <person name="Bluhm B."/>
            <person name="Cannon C."/>
            <person name="Castanera R."/>
            <person name="Culley D."/>
            <person name="Daum C."/>
            <person name="Ezra D."/>
            <person name="Gonzalez J."/>
            <person name="Henrissat B."/>
            <person name="Kuo A."/>
            <person name="Liang C."/>
            <person name="Lipzen A."/>
            <person name="Lutzoni F."/>
            <person name="Magnuson J."/>
            <person name="Mondo S."/>
            <person name="Nolan M."/>
            <person name="Ohm R."/>
            <person name="Pangilinan J."/>
            <person name="Park H.-J."/>
            <person name="Ramirez L."/>
            <person name="Alfaro M."/>
            <person name="Sun H."/>
            <person name="Tritt A."/>
            <person name="Yoshinaga Y."/>
            <person name="Zwiers L.-H."/>
            <person name="Turgeon B."/>
            <person name="Goodwin S."/>
            <person name="Spatafora J."/>
            <person name="Crous P."/>
            <person name="Grigoriev I."/>
        </authorList>
    </citation>
    <scope>NUCLEOTIDE SEQUENCE</scope>
    <source>
        <strain evidence="8">CBS 116435</strain>
    </source>
</reference>
<dbReference type="OrthoDB" id="442863at2759"/>
<keyword evidence="9" id="KW-1185">Reference proteome</keyword>
<comment type="caution">
    <text evidence="8">The sequence shown here is derived from an EMBL/GenBank/DDBJ whole genome shotgun (WGS) entry which is preliminary data.</text>
</comment>
<evidence type="ECO:0008006" key="10">
    <source>
        <dbReference type="Google" id="ProtNLM"/>
    </source>
</evidence>
<evidence type="ECO:0000259" key="6">
    <source>
        <dbReference type="Pfam" id="PF08170"/>
    </source>
</evidence>
<dbReference type="EMBL" id="MU003784">
    <property type="protein sequence ID" value="KAF2722204.1"/>
    <property type="molecule type" value="Genomic_DNA"/>
</dbReference>
<evidence type="ECO:0000256" key="1">
    <source>
        <dbReference type="ARBA" id="ARBA00004123"/>
    </source>
</evidence>
<protein>
    <recommendedName>
        <fullName evidence="10">POPLD-domain-containing protein</fullName>
    </recommendedName>
</protein>
<evidence type="ECO:0000256" key="4">
    <source>
        <dbReference type="SAM" id="MobiDB-lite"/>
    </source>
</evidence>
<dbReference type="PANTHER" id="PTHR22731:SF3">
    <property type="entry name" value="RIBONUCLEASES P_MRP PROTEIN SUBUNIT POP1"/>
    <property type="match status" value="1"/>
</dbReference>
<organism evidence="8 9">
    <name type="scientific">Polychaeton citri CBS 116435</name>
    <dbReference type="NCBI Taxonomy" id="1314669"/>
    <lineage>
        <taxon>Eukaryota</taxon>
        <taxon>Fungi</taxon>
        <taxon>Dikarya</taxon>
        <taxon>Ascomycota</taxon>
        <taxon>Pezizomycotina</taxon>
        <taxon>Dothideomycetes</taxon>
        <taxon>Dothideomycetidae</taxon>
        <taxon>Capnodiales</taxon>
        <taxon>Capnodiaceae</taxon>
        <taxon>Polychaeton</taxon>
    </lineage>
</organism>
<feature type="domain" description="Pop1 N-terminal" evidence="5">
    <location>
        <begin position="26"/>
        <end position="252"/>
    </location>
</feature>
<dbReference type="GO" id="GO:0001682">
    <property type="term" value="P:tRNA 5'-leader removal"/>
    <property type="evidence" value="ECO:0007669"/>
    <property type="project" value="InterPro"/>
</dbReference>
<dbReference type="InterPro" id="IPR039182">
    <property type="entry name" value="Pop1"/>
</dbReference>
<dbReference type="Proteomes" id="UP000799441">
    <property type="component" value="Unassembled WGS sequence"/>
</dbReference>
<evidence type="ECO:0000313" key="8">
    <source>
        <dbReference type="EMBL" id="KAF2722204.1"/>
    </source>
</evidence>
<dbReference type="AlphaFoldDB" id="A0A9P4UPW1"/>
<dbReference type="InterPro" id="IPR055079">
    <property type="entry name" value="POP1_C"/>
</dbReference>
<keyword evidence="2" id="KW-0819">tRNA processing</keyword>
<sequence length="849" mass="95843">MRDARTISTQASSKALKNGELDVEKFVKAREYEVHALEKGLRDSKKVLTKRAFQQVPKELRRRTASHNVKRVPKRLQNRAKREMKDDNTPTMKNQKPSRHMRLRIDTVKRLRALGEKKKAEKERRKAAEKKSYGTVTVHYNIGIEQAERQDAPSTKSAAIKTRVPRIKQAMLSKPPLPKARFRKRQAHKSWLPTHLFHTKRARMTEPSQPLWRFAIPLTPSQKSYRAVHRAINHQGAVMWDMSYVSTVSLQGKQLAILSMLRQLGVDKEMLDGPQDALWRDGKRTGQVWLFEREAPHAAIAPVTLIWNAHSDKEQPPNVHPGQEQHHTHLFLRVHPSAFHQVWEELVRLSKTVKPNVRLEDLRFEIGSIEVYGPGSTEALIGALSPIHDENRASAAPSQSSTFSSLNSLATPSVLPSHALLAFEIRDPRLNHPPRTLVTPPNAEEIILQLLASWPPDVQHGQESAIFSRRARLASQSSLPSQKSINRRKSFASPGKAPDPRDSDPRIPVLLYVSQSKSSIKSHTASWTILAPWKCISPIWYSLNHYPLSTGGQTRFGGVLEQRQIRFEAGEAWFPGDFPATKAGWDWELRERRMRWEEWSRRPKGKRTAWDKVNLGSGKIGEIGEGWACDWQRLLELQRTKQSELSRKEQSGIQKQDVVDTLLPPAPPTLQQLTPSQARTKTEFVSQSRPDSEYSGIFPVRINLLPRGTPKATARIYRLPSSTTNPALRAQWLALHPSNQPKVQKNYGLPPAAFSKRAPSHVVQRELARTLLRPAPKTGGENYPVCPREEDLIGFITIGGYNLGAGEGVGIANLLSSKVPNEVDSLERRLCIVRNAGESAGRLGVWQAV</sequence>
<evidence type="ECO:0000256" key="3">
    <source>
        <dbReference type="ARBA" id="ARBA00023242"/>
    </source>
</evidence>
<name>A0A9P4UPW1_9PEZI</name>
<feature type="domain" description="POP1 C-terminal" evidence="7">
    <location>
        <begin position="698"/>
        <end position="846"/>
    </location>
</feature>
<dbReference type="InterPro" id="IPR012590">
    <property type="entry name" value="POPLD_dom"/>
</dbReference>
<dbReference type="Pfam" id="PF08170">
    <property type="entry name" value="POPLD"/>
    <property type="match status" value="1"/>
</dbReference>
<feature type="region of interest" description="Disordered" evidence="4">
    <location>
        <begin position="474"/>
        <end position="504"/>
    </location>
</feature>
<evidence type="ECO:0000256" key="2">
    <source>
        <dbReference type="ARBA" id="ARBA00022694"/>
    </source>
</evidence>
<evidence type="ECO:0000313" key="9">
    <source>
        <dbReference type="Proteomes" id="UP000799441"/>
    </source>
</evidence>
<proteinExistence type="predicted"/>
<dbReference type="GO" id="GO:0005655">
    <property type="term" value="C:nucleolar ribonuclease P complex"/>
    <property type="evidence" value="ECO:0007669"/>
    <property type="project" value="InterPro"/>
</dbReference>
<dbReference type="PANTHER" id="PTHR22731">
    <property type="entry name" value="RIBONUCLEASES P/MRP PROTEIN SUBUNIT POP1"/>
    <property type="match status" value="1"/>
</dbReference>
<keyword evidence="3" id="KW-0539">Nucleus</keyword>
<accession>A0A9P4UPW1</accession>
<dbReference type="GO" id="GO:0000172">
    <property type="term" value="C:ribonuclease MRP complex"/>
    <property type="evidence" value="ECO:0007669"/>
    <property type="project" value="InterPro"/>
</dbReference>
<dbReference type="Pfam" id="PF06978">
    <property type="entry name" value="POP1_N"/>
    <property type="match status" value="1"/>
</dbReference>
<feature type="region of interest" description="Disordered" evidence="4">
    <location>
        <begin position="668"/>
        <end position="690"/>
    </location>
</feature>
<gene>
    <name evidence="8" type="ORF">K431DRAFT_222511</name>
</gene>
<dbReference type="InterPro" id="IPR009723">
    <property type="entry name" value="Pop1_N"/>
</dbReference>